<dbReference type="Pfam" id="PF24176">
    <property type="entry name" value="TPR_TTI1_2nd"/>
    <property type="match status" value="1"/>
</dbReference>
<dbReference type="PANTHER" id="PTHR18460:SF3">
    <property type="entry name" value="TELO2-INTERACTING PROTEIN 1 HOMOLOG"/>
    <property type="match status" value="1"/>
</dbReference>
<dbReference type="PANTHER" id="PTHR18460">
    <property type="entry name" value="TEL2 INTERACTING PROTEIN 1 TTI1 FAMILY MEMBER"/>
    <property type="match status" value="1"/>
</dbReference>
<evidence type="ECO:0000313" key="3">
    <source>
        <dbReference type="Proteomes" id="UP000230066"/>
    </source>
</evidence>
<dbReference type="InterPro" id="IPR057567">
    <property type="entry name" value="TPR_TTI1_C"/>
</dbReference>
<sequence>MLVQKTVDNFLHIQMISDAVDSDRLSIAFSRWLSVLLSDCISSMDAKLSVPLRDTVVSGLVALAAGDSLNNFSEQSDTTRSSSVARDTLMRFVKETDVQLTGLTLPDTLNGSRLLRRITIEAACDQITVLTEQMPNSIDENVVQNRLRSVHGYLSLMDSHSLSVLASSRDLLHRLCSGLAEFLAFNTSSVELFSESKAAINLPSASSLLLPGRIGFPNIFTKSFREFRDPRTLRMIQSVASIIASQDETIDLFMETCQDIMLLTGGLHRNPCLLLMIAGLAGYLHNDSTSCEQRQIEGIRILREYFETELSLSLKQRRAYTPTPEANQKPDEELSVLQSLANITSTICQQSPVTEDKPERNQNTSVRKLKENTITICLLLEMICVVSSFLGVNAKRLLTEPDLADPTDATEELLKLCLSPCFALASWSGLIGQTANQCLQQLATDCASSSVGELITRNADYLISSITLQLHSVVLRSTNTAGLSPDLFSGLQSACQTMLTLFEHANFEILPLLRPMVRQVLSCLDLTYEHHVELFLPPLKRLVLTCRQWHAASKGLPVPTVFRNLDALEATPILKKEDSFSSVAERTLDNINKLVLDTRRMHRFSSIKLADDVQLTDKLTADSVCPDNDDMEPNSRVYPDELHIVEEVMLRCIHLTAANDPKCRILSMEVLIEGYLTLRDEQDLLLPLAHKVWSPLLARFRDRFAIVVEKAFQILVVLSNVAGDFLRSRARSDVIPSLLTFLRRGLSVSANASQSYHHLTSYRVQQELLARLGSFCSDLNLDTEALCPVVQLCALYLAENQPPGLRQAAFQSLKVIWLLDPGLVWLELFSHSAHHNPADVLPSPPNTVRFYGVQLMTKSKENESSGISAESLKFFLSELASTL</sequence>
<dbReference type="EMBL" id="JXXN02004704">
    <property type="protein sequence ID" value="THD20392.1"/>
    <property type="molecule type" value="Genomic_DNA"/>
</dbReference>
<dbReference type="Pfam" id="PF24181">
    <property type="entry name" value="TPR_TTI1_C"/>
    <property type="match status" value="1"/>
</dbReference>
<dbReference type="SUPFAM" id="SSF48371">
    <property type="entry name" value="ARM repeat"/>
    <property type="match status" value="1"/>
</dbReference>
<evidence type="ECO:0000313" key="2">
    <source>
        <dbReference type="EMBL" id="THD20392.1"/>
    </source>
</evidence>
<evidence type="ECO:0000259" key="1">
    <source>
        <dbReference type="Pfam" id="PF24181"/>
    </source>
</evidence>
<dbReference type="InterPro" id="IPR016024">
    <property type="entry name" value="ARM-type_fold"/>
</dbReference>
<dbReference type="GO" id="GO:0005737">
    <property type="term" value="C:cytoplasm"/>
    <property type="evidence" value="ECO:0007669"/>
    <property type="project" value="TreeGrafter"/>
</dbReference>
<dbReference type="InterPro" id="IPR052587">
    <property type="entry name" value="TELO2-interacting_protein_1"/>
</dbReference>
<dbReference type="InterPro" id="IPR049362">
    <property type="entry name" value="TTI1_rpt"/>
</dbReference>
<dbReference type="AlphaFoldDB" id="A0A4E0RTP5"/>
<protein>
    <recommendedName>
        <fullName evidence="1">TTI1 C-terminal TPR domain-containing protein</fullName>
    </recommendedName>
</protein>
<accession>A0A4E0RTP5</accession>
<dbReference type="Pfam" id="PF21547">
    <property type="entry name" value="TTI1"/>
    <property type="match status" value="1"/>
</dbReference>
<feature type="domain" description="TTI1 C-terminal TPR" evidence="1">
    <location>
        <begin position="583"/>
        <end position="825"/>
    </location>
</feature>
<comment type="caution">
    <text evidence="2">The sequence shown here is derived from an EMBL/GenBank/DDBJ whole genome shotgun (WGS) entry which is preliminary data.</text>
</comment>
<name>A0A4E0RTP5_FASHE</name>
<gene>
    <name evidence="2" type="ORF">D915_008803</name>
</gene>
<organism evidence="2 3">
    <name type="scientific">Fasciola hepatica</name>
    <name type="common">Liver fluke</name>
    <dbReference type="NCBI Taxonomy" id="6192"/>
    <lineage>
        <taxon>Eukaryota</taxon>
        <taxon>Metazoa</taxon>
        <taxon>Spiralia</taxon>
        <taxon>Lophotrochozoa</taxon>
        <taxon>Platyhelminthes</taxon>
        <taxon>Trematoda</taxon>
        <taxon>Digenea</taxon>
        <taxon>Plagiorchiida</taxon>
        <taxon>Echinostomata</taxon>
        <taxon>Echinostomatoidea</taxon>
        <taxon>Fasciolidae</taxon>
        <taxon>Fasciola</taxon>
    </lineage>
</organism>
<proteinExistence type="predicted"/>
<reference evidence="2" key="1">
    <citation type="submission" date="2019-03" db="EMBL/GenBank/DDBJ databases">
        <title>Improved annotation for the trematode Fasciola hepatica.</title>
        <authorList>
            <person name="Choi Y.-J."/>
            <person name="Martin J."/>
            <person name="Mitreva M."/>
        </authorList>
    </citation>
    <scope>NUCLEOTIDE SEQUENCE [LARGE SCALE GENOMIC DNA]</scope>
</reference>
<dbReference type="Proteomes" id="UP000230066">
    <property type="component" value="Unassembled WGS sequence"/>
</dbReference>
<keyword evidence="3" id="KW-1185">Reference proteome</keyword>